<dbReference type="PANTHER" id="PTHR43140">
    <property type="entry name" value="TYPE-1 RESTRICTION ENZYME ECOKI SPECIFICITY PROTEIN"/>
    <property type="match status" value="1"/>
</dbReference>
<keyword evidence="3" id="KW-0238">DNA-binding</keyword>
<feature type="compositionally biased region" description="Basic and acidic residues" evidence="5">
    <location>
        <begin position="445"/>
        <end position="454"/>
    </location>
</feature>
<dbReference type="Pfam" id="PF01420">
    <property type="entry name" value="Methylase_S"/>
    <property type="match status" value="2"/>
</dbReference>
<dbReference type="GO" id="GO:0003677">
    <property type="term" value="F:DNA binding"/>
    <property type="evidence" value="ECO:0007669"/>
    <property type="project" value="UniProtKB-KW"/>
</dbReference>
<dbReference type="Gene3D" id="3.90.220.20">
    <property type="entry name" value="DNA methylase specificity domains"/>
    <property type="match status" value="2"/>
</dbReference>
<evidence type="ECO:0000313" key="7">
    <source>
        <dbReference type="EMBL" id="ORL44062.1"/>
    </source>
</evidence>
<evidence type="ECO:0000256" key="2">
    <source>
        <dbReference type="ARBA" id="ARBA00022747"/>
    </source>
</evidence>
<reference evidence="7 8" key="1">
    <citation type="submission" date="2013-04" db="EMBL/GenBank/DDBJ databases">
        <title>Zunongwangia sp. 22II14-10F7 Genome Sequencing.</title>
        <authorList>
            <person name="Lai Q."/>
            <person name="Shao Z."/>
        </authorList>
    </citation>
    <scope>NUCLEOTIDE SEQUENCE [LARGE SCALE GENOMIC DNA]</scope>
    <source>
        <strain evidence="7 8">22II14-10F7</strain>
    </source>
</reference>
<evidence type="ECO:0000256" key="1">
    <source>
        <dbReference type="ARBA" id="ARBA00010923"/>
    </source>
</evidence>
<keyword evidence="2" id="KW-0680">Restriction system</keyword>
<dbReference type="InterPro" id="IPR044946">
    <property type="entry name" value="Restrct_endonuc_typeI_TRD_sf"/>
</dbReference>
<comment type="caution">
    <text evidence="7">The sequence shown here is derived from an EMBL/GenBank/DDBJ whole genome shotgun (WGS) entry which is preliminary data.</text>
</comment>
<dbReference type="EMBL" id="ARYN01000019">
    <property type="protein sequence ID" value="ORL44062.1"/>
    <property type="molecule type" value="Genomic_DNA"/>
</dbReference>
<proteinExistence type="inferred from homology"/>
<dbReference type="Proteomes" id="UP000192746">
    <property type="component" value="Unassembled WGS sequence"/>
</dbReference>
<gene>
    <name evidence="7" type="ORF">IIF7_17762</name>
</gene>
<feature type="domain" description="Type I restriction modification DNA specificity" evidence="6">
    <location>
        <begin position="6"/>
        <end position="158"/>
    </location>
</feature>
<keyword evidence="8" id="KW-1185">Reference proteome</keyword>
<dbReference type="AlphaFoldDB" id="A0A1Y1SZS0"/>
<dbReference type="STRING" id="1185767.IIF7_17762"/>
<dbReference type="CDD" id="cd17261">
    <property type="entry name" value="RMtype1_S_EcoKI-TRD2-CR2_like"/>
    <property type="match status" value="1"/>
</dbReference>
<dbReference type="SUPFAM" id="SSF116734">
    <property type="entry name" value="DNA methylase specificity domain"/>
    <property type="match status" value="2"/>
</dbReference>
<feature type="region of interest" description="Disordered" evidence="5">
    <location>
        <begin position="421"/>
        <end position="454"/>
    </location>
</feature>
<feature type="coiled-coil region" evidence="4">
    <location>
        <begin position="360"/>
        <end position="387"/>
    </location>
</feature>
<dbReference type="InterPro" id="IPR051212">
    <property type="entry name" value="Type-I_RE_S_subunit"/>
</dbReference>
<evidence type="ECO:0000259" key="6">
    <source>
        <dbReference type="Pfam" id="PF01420"/>
    </source>
</evidence>
<evidence type="ECO:0000256" key="4">
    <source>
        <dbReference type="SAM" id="Coils"/>
    </source>
</evidence>
<dbReference type="InterPro" id="IPR000055">
    <property type="entry name" value="Restrct_endonuc_typeI_TRD"/>
</dbReference>
<organism evidence="7 8">
    <name type="scientific">Zunongwangia atlantica 22II14-10F7</name>
    <dbReference type="NCBI Taxonomy" id="1185767"/>
    <lineage>
        <taxon>Bacteria</taxon>
        <taxon>Pseudomonadati</taxon>
        <taxon>Bacteroidota</taxon>
        <taxon>Flavobacteriia</taxon>
        <taxon>Flavobacteriales</taxon>
        <taxon>Flavobacteriaceae</taxon>
        <taxon>Zunongwangia</taxon>
    </lineage>
</organism>
<sequence>MPKELPKNWVETDLLSISSVMTGKKDANFATESGKYNFFTCAFKPLKSDSYSYEGDVLILPGNGINVGEVFYYSGKFEAYQRTYIVSDIKIDSKYLFYHFKRFWREIGSSQQFGSATNYIKIGNFKNYQVQIPPLSEQERIVAKLDDLFARLDKIKASLDKIPVLLKNFRQQVLTQAVTGKLTEEWRKQEGWNLGEWEEVSLIDLVLDKPRNGYSPKGVKFITQVKSLSLGATTSGTFDSTKIKYLDIDPPNKNSHLWLKTGDILIQRSNSLDYVGTSAIYTAEDNEFIYPDIMMKVRVNSKNLNIYVNYALSTSASKVYFQNNASGTAGNMPKINQAIVSNIPINRPPLTEQKEIVNRVESLFAKADAIQKKYEALKAKIEQLPQAILHKAFKGELVSQLKSDGDARDLLKEIEELKKTATKTKKPSKTTKIKKYKTSTTKLSKAAEGEGKYK</sequence>
<dbReference type="OrthoDB" id="9816225at2"/>
<keyword evidence="4" id="KW-0175">Coiled coil</keyword>
<comment type="similarity">
    <text evidence="1">Belongs to the type-I restriction system S methylase family.</text>
</comment>
<dbReference type="PANTHER" id="PTHR43140:SF1">
    <property type="entry name" value="TYPE I RESTRICTION ENZYME ECOKI SPECIFICITY SUBUNIT"/>
    <property type="match status" value="1"/>
</dbReference>
<feature type="compositionally biased region" description="Basic residues" evidence="5">
    <location>
        <begin position="421"/>
        <end position="437"/>
    </location>
</feature>
<name>A0A1Y1SZS0_9FLAO</name>
<evidence type="ECO:0000313" key="8">
    <source>
        <dbReference type="Proteomes" id="UP000192746"/>
    </source>
</evidence>
<protein>
    <submittedName>
        <fullName evidence="7">Type I restriction enzyme specificity subunit</fullName>
    </submittedName>
</protein>
<feature type="domain" description="Type I restriction modification DNA specificity" evidence="6">
    <location>
        <begin position="249"/>
        <end position="378"/>
    </location>
</feature>
<evidence type="ECO:0000256" key="5">
    <source>
        <dbReference type="SAM" id="MobiDB-lite"/>
    </source>
</evidence>
<dbReference type="GO" id="GO:0009307">
    <property type="term" value="P:DNA restriction-modification system"/>
    <property type="evidence" value="ECO:0007669"/>
    <property type="project" value="UniProtKB-KW"/>
</dbReference>
<accession>A0A1Y1SZS0</accession>
<evidence type="ECO:0000256" key="3">
    <source>
        <dbReference type="ARBA" id="ARBA00023125"/>
    </source>
</evidence>
<dbReference type="RefSeq" id="WP_084843031.1">
    <property type="nucleotide sequence ID" value="NZ_ARYN01000019.1"/>
</dbReference>